<sequence length="51" mass="6051">MRFQIQQSSYKLPIDLIINSISENFVKGYAMYHFSIINYIISVLLININRK</sequence>
<keyword evidence="1" id="KW-0812">Transmembrane</keyword>
<evidence type="ECO:0000313" key="2">
    <source>
        <dbReference type="EMBL" id="ACH64280.1"/>
    </source>
</evidence>
<gene>
    <name evidence="2" type="ordered locus">VFMJ11_A0610</name>
</gene>
<name>B5ETZ1_ALIFM</name>
<evidence type="ECO:0000256" key="1">
    <source>
        <dbReference type="SAM" id="Phobius"/>
    </source>
</evidence>
<keyword evidence="1" id="KW-0472">Membrane</keyword>
<dbReference type="Proteomes" id="UP000001857">
    <property type="component" value="Chromosome II"/>
</dbReference>
<keyword evidence="1" id="KW-1133">Transmembrane helix</keyword>
<organism evidence="2 3">
    <name type="scientific">Aliivibrio fischeri (strain MJ11)</name>
    <name type="common">Vibrio fischeri</name>
    <dbReference type="NCBI Taxonomy" id="388396"/>
    <lineage>
        <taxon>Bacteria</taxon>
        <taxon>Pseudomonadati</taxon>
        <taxon>Pseudomonadota</taxon>
        <taxon>Gammaproteobacteria</taxon>
        <taxon>Vibrionales</taxon>
        <taxon>Vibrionaceae</taxon>
        <taxon>Aliivibrio</taxon>
    </lineage>
</organism>
<proteinExistence type="predicted"/>
<evidence type="ECO:0000313" key="3">
    <source>
        <dbReference type="Proteomes" id="UP000001857"/>
    </source>
</evidence>
<dbReference type="EMBL" id="CP001133">
    <property type="protein sequence ID" value="ACH64280.1"/>
    <property type="molecule type" value="Genomic_DNA"/>
</dbReference>
<dbReference type="HOGENOM" id="CLU_3105181_0_0_6"/>
<dbReference type="AlphaFoldDB" id="B5ETZ1"/>
<reference evidence="2 3" key="2">
    <citation type="journal article" date="2009" name="Nature">
        <title>A single regulatory gene is sufficient to alter bacterial host range.</title>
        <authorList>
            <person name="Mandel M.J."/>
            <person name="Wollenberg M.S."/>
            <person name="Stabb E.V."/>
            <person name="Visick K.L."/>
            <person name="Ruby E.G."/>
        </authorList>
    </citation>
    <scope>NUCLEOTIDE SEQUENCE [LARGE SCALE GENOMIC DNA]</scope>
    <source>
        <strain evidence="2 3">MJ11</strain>
    </source>
</reference>
<accession>B5ETZ1</accession>
<dbReference type="KEGG" id="vfm:VFMJ11_A0610"/>
<reference evidence="3" key="1">
    <citation type="submission" date="2008-08" db="EMBL/GenBank/DDBJ databases">
        <title>Complete sequence of Vibrio fischeri strain MJ11.</title>
        <authorList>
            <person name="Mandel M.J."/>
            <person name="Stabb E.V."/>
            <person name="Ruby E.G."/>
            <person name="Ferriera S."/>
            <person name="Johnson J."/>
            <person name="Kravitz S."/>
            <person name="Beeson K."/>
            <person name="Sutton G."/>
            <person name="Rogers Y.-H."/>
            <person name="Friedman R."/>
            <person name="Frazier M."/>
            <person name="Venter J.C."/>
        </authorList>
    </citation>
    <scope>NUCLEOTIDE SEQUENCE [LARGE SCALE GENOMIC DNA]</scope>
    <source>
        <strain evidence="3">MJ11</strain>
    </source>
</reference>
<protein>
    <submittedName>
        <fullName evidence="2">Uncharacterized protein</fullName>
    </submittedName>
</protein>
<feature type="transmembrane region" description="Helical" evidence="1">
    <location>
        <begin position="29"/>
        <end position="48"/>
    </location>
</feature>